<dbReference type="PIRSF" id="PIRSF005902">
    <property type="entry name" value="DNase_TatD"/>
    <property type="match status" value="1"/>
</dbReference>
<dbReference type="Gene3D" id="3.20.20.140">
    <property type="entry name" value="Metal-dependent hydrolases"/>
    <property type="match status" value="1"/>
</dbReference>
<proteinExistence type="predicted"/>
<accession>A0ABS1IXI1</accession>
<keyword evidence="2" id="KW-0378">Hydrolase</keyword>
<dbReference type="Pfam" id="PF01026">
    <property type="entry name" value="TatD_DNase"/>
    <property type="match status" value="1"/>
</dbReference>
<dbReference type="SUPFAM" id="SSF51556">
    <property type="entry name" value="Metallo-dependent hydrolases"/>
    <property type="match status" value="1"/>
</dbReference>
<dbReference type="InterPro" id="IPR015991">
    <property type="entry name" value="TatD/YcfH-like"/>
</dbReference>
<dbReference type="EMBL" id="JAEPRJ010000001">
    <property type="protein sequence ID" value="MBK5896354.1"/>
    <property type="molecule type" value="Genomic_DNA"/>
</dbReference>
<evidence type="ECO:0000313" key="3">
    <source>
        <dbReference type="Proteomes" id="UP000604730"/>
    </source>
</evidence>
<dbReference type="PANTHER" id="PTHR46124:SF2">
    <property type="entry name" value="D-AMINOACYL-TRNA DEACYLASE"/>
    <property type="match status" value="1"/>
</dbReference>
<dbReference type="GO" id="GO:0016787">
    <property type="term" value="F:hydrolase activity"/>
    <property type="evidence" value="ECO:0007669"/>
    <property type="project" value="UniProtKB-KW"/>
</dbReference>
<evidence type="ECO:0000313" key="2">
    <source>
        <dbReference type="EMBL" id="MBK5896354.1"/>
    </source>
</evidence>
<comment type="caution">
    <text evidence="2">The sequence shown here is derived from an EMBL/GenBank/DDBJ whole genome shotgun (WGS) entry which is preliminary data.</text>
</comment>
<keyword evidence="3" id="KW-1185">Reference proteome</keyword>
<dbReference type="Proteomes" id="UP000604730">
    <property type="component" value="Unassembled WGS sequence"/>
</dbReference>
<evidence type="ECO:0000256" key="1">
    <source>
        <dbReference type="ARBA" id="ARBA00022723"/>
    </source>
</evidence>
<organism evidence="2 3">
    <name type="scientific">Catonella massiliensis</name>
    <dbReference type="NCBI Taxonomy" id="2799636"/>
    <lineage>
        <taxon>Bacteria</taxon>
        <taxon>Bacillati</taxon>
        <taxon>Bacillota</taxon>
        <taxon>Clostridia</taxon>
        <taxon>Lachnospirales</taxon>
        <taxon>Lachnospiraceae</taxon>
        <taxon>Catonella</taxon>
    </lineage>
</organism>
<dbReference type="NCBIfam" id="TIGR00010">
    <property type="entry name" value="YchF/TatD family DNA exonuclease"/>
    <property type="match status" value="1"/>
</dbReference>
<gene>
    <name evidence="2" type="ORF">JJN12_00935</name>
</gene>
<reference evidence="2 3" key="1">
    <citation type="submission" date="2021-01" db="EMBL/GenBank/DDBJ databases">
        <title>Isolation and description of Catonella massiliensis sp. nov., a novel Catonella species, isolated from a stable periodontitis subject.</title>
        <authorList>
            <person name="Antezack A."/>
            <person name="Boxberger M."/>
            <person name="La Scola B."/>
            <person name="Monnet-Corti V."/>
        </authorList>
    </citation>
    <scope>NUCLEOTIDE SEQUENCE [LARGE SCALE GENOMIC DNA]</scope>
    <source>
        <strain evidence="2 3">Marseille-Q4567</strain>
    </source>
</reference>
<protein>
    <submittedName>
        <fullName evidence="2">TatD family hydrolase</fullName>
    </submittedName>
</protein>
<dbReference type="InterPro" id="IPR032466">
    <property type="entry name" value="Metal_Hydrolase"/>
</dbReference>
<sequence>MFETHAHYDDDWYDEDRKELIESLLSSDISYITNIGADFATSENSVKLAEEFERVFAAVGVHPDDVDSLKDLSDEEALNRLRELAASKKVVAIGEIGLDYFEREAGQKNEEVRKRQKHWFMKQLELAKELNKPVVIHSRDAARDTYNLLKDFGYNKGVIHCYSYSAEMAERFVKLGFYIGIGGVVTFKNAKKTKETVKKIGLASIVLETDSPYLSPVPFRGERNNSGNIKYVVAEIADILGVSMDEVVEATFKNAVKLYELEDRVYGKLS</sequence>
<dbReference type="PANTHER" id="PTHR46124">
    <property type="entry name" value="D-AMINOACYL-TRNA DEACYLASE"/>
    <property type="match status" value="1"/>
</dbReference>
<dbReference type="CDD" id="cd01310">
    <property type="entry name" value="TatD_DNAse"/>
    <property type="match status" value="1"/>
</dbReference>
<dbReference type="InterPro" id="IPR001130">
    <property type="entry name" value="TatD-like"/>
</dbReference>
<name>A0ABS1IXI1_9FIRM</name>
<keyword evidence="1" id="KW-0479">Metal-binding</keyword>